<organism evidence="2 3">
    <name type="scientific">Saccoglossus kowalevskii</name>
    <name type="common">Acorn worm</name>
    <dbReference type="NCBI Taxonomy" id="10224"/>
    <lineage>
        <taxon>Eukaryota</taxon>
        <taxon>Metazoa</taxon>
        <taxon>Hemichordata</taxon>
        <taxon>Enteropneusta</taxon>
        <taxon>Harrimaniidae</taxon>
        <taxon>Saccoglossus</taxon>
    </lineage>
</organism>
<evidence type="ECO:0000313" key="2">
    <source>
        <dbReference type="Proteomes" id="UP000694865"/>
    </source>
</evidence>
<reference evidence="3" key="1">
    <citation type="submission" date="2025-08" db="UniProtKB">
        <authorList>
            <consortium name="RefSeq"/>
        </authorList>
    </citation>
    <scope>IDENTIFICATION</scope>
    <source>
        <tissue evidence="3">Testes</tissue>
    </source>
</reference>
<accession>A0ABM0MQ99</accession>
<feature type="coiled-coil region" evidence="1">
    <location>
        <begin position="2"/>
        <end position="36"/>
    </location>
</feature>
<dbReference type="GeneID" id="100373437"/>
<gene>
    <name evidence="3" type="primary">LOC100373437</name>
</gene>
<proteinExistence type="predicted"/>
<sequence length="399" mass="46981">MQPRMTEEAEKMLRKIRELQNQIDGLNLDMRRKDSNLDMVATEKDRIDSRFRTLEETYTREKRVLVEEIVMLKKQQDAARRDLSSKEHQILAAREELDKGSISLSSAENQLQILRTQLEQKNDQLRATQMSLEEKRTEMLKVQTQLREMEDKYYSSTAVLQDQATKDMREEIRMLRQKLKDTELAADQDRYLRNKMSDDCGGLVKENALLGAQVLELQKQLDRERSLREDRDTKRAADISDLVNTKDKERQLQFELNQVQEQLRQERERIKYYMEQLSKQEQISSSQSLSSNTIRSKLSELEGMHATTDAENAQLRRDKMLLVDHVAELQSQLREKEDDNMKLRAHFGDLTGRLDNMERKSVLETSLQTQKWGEFEKMAESMKNLSRSMTTRSFSPDYA</sequence>
<keyword evidence="2" id="KW-1185">Reference proteome</keyword>
<evidence type="ECO:0000256" key="1">
    <source>
        <dbReference type="SAM" id="Coils"/>
    </source>
</evidence>
<evidence type="ECO:0000313" key="3">
    <source>
        <dbReference type="RefSeq" id="XP_006822190.1"/>
    </source>
</evidence>
<feature type="coiled-coil region" evidence="1">
    <location>
        <begin position="242"/>
        <end position="280"/>
    </location>
</feature>
<name>A0ABM0MQ99_SACKO</name>
<protein>
    <submittedName>
        <fullName evidence="3">Trichohyalin-like</fullName>
    </submittedName>
</protein>
<dbReference type="RefSeq" id="XP_006822190.1">
    <property type="nucleotide sequence ID" value="XM_006822127.1"/>
</dbReference>
<dbReference type="Proteomes" id="UP000694865">
    <property type="component" value="Unplaced"/>
</dbReference>
<feature type="coiled-coil region" evidence="1">
    <location>
        <begin position="104"/>
        <end position="185"/>
    </location>
</feature>
<keyword evidence="1" id="KW-0175">Coiled coil</keyword>